<dbReference type="PANTHER" id="PTHR10380:SF173">
    <property type="entry name" value="CUTICULAR PROTEIN 47EF, ISOFORM C-RELATED"/>
    <property type="match status" value="1"/>
</dbReference>
<dbReference type="GO" id="GO:0008010">
    <property type="term" value="F:structural constituent of chitin-based larval cuticle"/>
    <property type="evidence" value="ECO:0007669"/>
    <property type="project" value="TreeGrafter"/>
</dbReference>
<feature type="compositionally biased region" description="Polar residues" evidence="4">
    <location>
        <begin position="50"/>
        <end position="63"/>
    </location>
</feature>
<reference evidence="5 6" key="1">
    <citation type="journal article" date="2015" name="Genome Biol. Evol.">
        <title>The genome of winter moth (Operophtera brumata) provides a genomic perspective on sexual dimorphism and phenology.</title>
        <authorList>
            <person name="Derks M.F."/>
            <person name="Smit S."/>
            <person name="Salis L."/>
            <person name="Schijlen E."/>
            <person name="Bossers A."/>
            <person name="Mateman C."/>
            <person name="Pijl A.S."/>
            <person name="de Ridder D."/>
            <person name="Groenen M.A."/>
            <person name="Visser M.E."/>
            <person name="Megens H.J."/>
        </authorList>
    </citation>
    <scope>NUCLEOTIDE SEQUENCE [LARGE SCALE GENOMIC DNA]</scope>
    <source>
        <strain evidence="5">WM2013NL</strain>
        <tissue evidence="5">Head and thorax</tissue>
    </source>
</reference>
<sequence length="199" mass="20727">MYISQPAEDYASSAEAYQSALEYQQQGIYSDQSHAYSSQGAGADQLHAYSGQNAGHSGQSHAYSGQGAGADQLHAYSGQNAGHSGQSHAYSGQGGGHSRSAGEKTARILGFLSERIKAQEAGQVTGHESGTEAHGAFSYTGDDGQVYTVTYTADENGFHAQGAHLPTSPPIPEAIAKSLEQNAKDEAAGIYDNGKEVKI</sequence>
<dbReference type="Proteomes" id="UP000037510">
    <property type="component" value="Unassembled WGS sequence"/>
</dbReference>
<feature type="region of interest" description="Disordered" evidence="4">
    <location>
        <begin position="48"/>
        <end position="102"/>
    </location>
</feature>
<dbReference type="GO" id="GO:0062129">
    <property type="term" value="C:chitin-based extracellular matrix"/>
    <property type="evidence" value="ECO:0007669"/>
    <property type="project" value="TreeGrafter"/>
</dbReference>
<evidence type="ECO:0000313" key="5">
    <source>
        <dbReference type="EMBL" id="KOB72938.1"/>
    </source>
</evidence>
<comment type="caution">
    <text evidence="5">The sequence shown here is derived from an EMBL/GenBank/DDBJ whole genome shotgun (WGS) entry which is preliminary data.</text>
</comment>
<evidence type="ECO:0000256" key="3">
    <source>
        <dbReference type="PROSITE-ProRule" id="PRU00497"/>
    </source>
</evidence>
<evidence type="ECO:0000256" key="2">
    <source>
        <dbReference type="ARBA" id="ARBA00022729"/>
    </source>
</evidence>
<dbReference type="Pfam" id="PF00379">
    <property type="entry name" value="Chitin_bind_4"/>
    <property type="match status" value="1"/>
</dbReference>
<name>A0A0L7LBR9_OPEBR</name>
<evidence type="ECO:0000313" key="6">
    <source>
        <dbReference type="Proteomes" id="UP000037510"/>
    </source>
</evidence>
<dbReference type="STRING" id="104452.A0A0L7LBR9"/>
<protein>
    <submittedName>
        <fullName evidence="5">Cuticular protein PxutCPR18</fullName>
    </submittedName>
</protein>
<keyword evidence="2" id="KW-0732">Signal</keyword>
<keyword evidence="6" id="KW-1185">Reference proteome</keyword>
<dbReference type="InterPro" id="IPR050468">
    <property type="entry name" value="Cuticle_Struct_Prot"/>
</dbReference>
<dbReference type="EMBL" id="JTDY01001769">
    <property type="protein sequence ID" value="KOB72938.1"/>
    <property type="molecule type" value="Genomic_DNA"/>
</dbReference>
<organism evidence="5 6">
    <name type="scientific">Operophtera brumata</name>
    <name type="common">Winter moth</name>
    <name type="synonym">Phalaena brumata</name>
    <dbReference type="NCBI Taxonomy" id="104452"/>
    <lineage>
        <taxon>Eukaryota</taxon>
        <taxon>Metazoa</taxon>
        <taxon>Ecdysozoa</taxon>
        <taxon>Arthropoda</taxon>
        <taxon>Hexapoda</taxon>
        <taxon>Insecta</taxon>
        <taxon>Pterygota</taxon>
        <taxon>Neoptera</taxon>
        <taxon>Endopterygota</taxon>
        <taxon>Lepidoptera</taxon>
        <taxon>Glossata</taxon>
        <taxon>Ditrysia</taxon>
        <taxon>Geometroidea</taxon>
        <taxon>Geometridae</taxon>
        <taxon>Larentiinae</taxon>
        <taxon>Operophtera</taxon>
    </lineage>
</organism>
<dbReference type="PROSITE" id="PS00233">
    <property type="entry name" value="CHIT_BIND_RR_1"/>
    <property type="match status" value="1"/>
</dbReference>
<dbReference type="PANTHER" id="PTHR10380">
    <property type="entry name" value="CUTICLE PROTEIN"/>
    <property type="match status" value="1"/>
</dbReference>
<dbReference type="InterPro" id="IPR000618">
    <property type="entry name" value="Insect_cuticle"/>
</dbReference>
<keyword evidence="1 3" id="KW-0193">Cuticle</keyword>
<evidence type="ECO:0000256" key="4">
    <source>
        <dbReference type="SAM" id="MobiDB-lite"/>
    </source>
</evidence>
<accession>A0A0L7LBR9</accession>
<proteinExistence type="predicted"/>
<evidence type="ECO:0000256" key="1">
    <source>
        <dbReference type="ARBA" id="ARBA00022460"/>
    </source>
</evidence>
<feature type="compositionally biased region" description="Polar residues" evidence="4">
    <location>
        <begin position="77"/>
        <end position="90"/>
    </location>
</feature>
<dbReference type="AlphaFoldDB" id="A0A0L7LBR9"/>
<gene>
    <name evidence="5" type="ORF">OBRU01_11597</name>
</gene>
<dbReference type="InterPro" id="IPR031311">
    <property type="entry name" value="CHIT_BIND_RR_consensus"/>
</dbReference>
<dbReference type="PROSITE" id="PS51155">
    <property type="entry name" value="CHIT_BIND_RR_2"/>
    <property type="match status" value="1"/>
</dbReference>